<organism evidence="2 3">
    <name type="scientific">Cyphomyrmex costatus</name>
    <dbReference type="NCBI Taxonomy" id="456900"/>
    <lineage>
        <taxon>Eukaryota</taxon>
        <taxon>Metazoa</taxon>
        <taxon>Ecdysozoa</taxon>
        <taxon>Arthropoda</taxon>
        <taxon>Hexapoda</taxon>
        <taxon>Insecta</taxon>
        <taxon>Pterygota</taxon>
        <taxon>Neoptera</taxon>
        <taxon>Endopterygota</taxon>
        <taxon>Hymenoptera</taxon>
        <taxon>Apocrita</taxon>
        <taxon>Aculeata</taxon>
        <taxon>Formicoidea</taxon>
        <taxon>Formicidae</taxon>
        <taxon>Myrmicinae</taxon>
        <taxon>Cyphomyrmex</taxon>
    </lineage>
</organism>
<gene>
    <name evidence="2" type="ORF">ALC62_08034</name>
</gene>
<proteinExistence type="predicted"/>
<evidence type="ECO:0000256" key="1">
    <source>
        <dbReference type="SAM" id="MobiDB-lite"/>
    </source>
</evidence>
<reference evidence="2 3" key="1">
    <citation type="submission" date="2016-03" db="EMBL/GenBank/DDBJ databases">
        <title>Cyphomyrmex costatus WGS genome.</title>
        <authorList>
            <person name="Nygaard S."/>
            <person name="Hu H."/>
            <person name="Boomsma J."/>
            <person name="Zhang G."/>
        </authorList>
    </citation>
    <scope>NUCLEOTIDE SEQUENCE [LARGE SCALE GENOMIC DNA]</scope>
    <source>
        <strain evidence="2">MS0001</strain>
        <tissue evidence="2">Whole body</tissue>
    </source>
</reference>
<name>A0A195CKE3_9HYME</name>
<sequence length="70" mass="8457">MAIINRCNRHWMIIKRQFKTRNDRRINADSNRDEEMWRRRKETEREASPAGRLPQGASKVTISLSFRLEK</sequence>
<feature type="region of interest" description="Disordered" evidence="1">
    <location>
        <begin position="25"/>
        <end position="57"/>
    </location>
</feature>
<keyword evidence="3" id="KW-1185">Reference proteome</keyword>
<evidence type="ECO:0000313" key="3">
    <source>
        <dbReference type="Proteomes" id="UP000078542"/>
    </source>
</evidence>
<accession>A0A195CKE3</accession>
<dbReference type="Proteomes" id="UP000078542">
    <property type="component" value="Unassembled WGS sequence"/>
</dbReference>
<feature type="compositionally biased region" description="Basic and acidic residues" evidence="1">
    <location>
        <begin position="25"/>
        <end position="47"/>
    </location>
</feature>
<dbReference type="EMBL" id="KQ977634">
    <property type="protein sequence ID" value="KYN01191.1"/>
    <property type="molecule type" value="Genomic_DNA"/>
</dbReference>
<protein>
    <submittedName>
        <fullName evidence="2">Uncharacterized protein</fullName>
    </submittedName>
</protein>
<dbReference type="AlphaFoldDB" id="A0A195CKE3"/>
<evidence type="ECO:0000313" key="2">
    <source>
        <dbReference type="EMBL" id="KYN01191.1"/>
    </source>
</evidence>